<feature type="domain" description="ABC transmembrane type-1" evidence="10">
    <location>
        <begin position="807"/>
        <end position="1093"/>
    </location>
</feature>
<dbReference type="CDD" id="cd18577">
    <property type="entry name" value="ABC_6TM_Pgp_ABCB1_D1_like"/>
    <property type="match status" value="1"/>
</dbReference>
<keyword evidence="3" id="KW-0547">Nucleotide-binding</keyword>
<proteinExistence type="predicted"/>
<comment type="subcellular location">
    <subcellularLocation>
        <location evidence="1">Membrane</location>
        <topology evidence="1">Multi-pass membrane protein</topology>
    </subcellularLocation>
</comment>
<dbReference type="Pfam" id="PF00664">
    <property type="entry name" value="ABC_membrane"/>
    <property type="match status" value="2"/>
</dbReference>
<dbReference type="GO" id="GO:0016887">
    <property type="term" value="F:ATP hydrolysis activity"/>
    <property type="evidence" value="ECO:0007669"/>
    <property type="project" value="InterPro"/>
</dbReference>
<dbReference type="SMART" id="SM00382">
    <property type="entry name" value="AAA"/>
    <property type="match status" value="2"/>
</dbReference>
<accession>A0AA39U665</accession>
<feature type="compositionally biased region" description="Low complexity" evidence="7">
    <location>
        <begin position="642"/>
        <end position="651"/>
    </location>
</feature>
<dbReference type="CDD" id="cd18578">
    <property type="entry name" value="ABC_6TM_Pgp_ABCB1_D2_like"/>
    <property type="match status" value="1"/>
</dbReference>
<dbReference type="SUPFAM" id="SSF90123">
    <property type="entry name" value="ABC transporter transmembrane region"/>
    <property type="match status" value="2"/>
</dbReference>
<feature type="transmembrane region" description="Helical" evidence="8">
    <location>
        <begin position="1028"/>
        <end position="1054"/>
    </location>
</feature>
<dbReference type="FunFam" id="3.40.50.300:FF:001471">
    <property type="entry name" value="P-loop containing nucleoside triphosphate hydrolase protein"/>
    <property type="match status" value="1"/>
</dbReference>
<evidence type="ECO:0000313" key="12">
    <source>
        <dbReference type="Proteomes" id="UP001175000"/>
    </source>
</evidence>
<dbReference type="InterPro" id="IPR036640">
    <property type="entry name" value="ABC1_TM_sf"/>
</dbReference>
<dbReference type="PANTHER" id="PTHR43394:SF15">
    <property type="entry name" value="ALPHA-FACTOR-TRANSPORTING ATPASE"/>
    <property type="match status" value="1"/>
</dbReference>
<dbReference type="InterPro" id="IPR011527">
    <property type="entry name" value="ABC1_TM_dom"/>
</dbReference>
<evidence type="ECO:0000259" key="9">
    <source>
        <dbReference type="PROSITE" id="PS50893"/>
    </source>
</evidence>
<dbReference type="InterPro" id="IPR027417">
    <property type="entry name" value="P-loop_NTPase"/>
</dbReference>
<evidence type="ECO:0000259" key="10">
    <source>
        <dbReference type="PROSITE" id="PS50929"/>
    </source>
</evidence>
<feature type="transmembrane region" description="Helical" evidence="8">
    <location>
        <begin position="921"/>
        <end position="945"/>
    </location>
</feature>
<comment type="caution">
    <text evidence="11">The sequence shown here is derived from an EMBL/GenBank/DDBJ whole genome shotgun (WGS) entry which is preliminary data.</text>
</comment>
<feature type="transmembrane region" description="Helical" evidence="8">
    <location>
        <begin position="309"/>
        <end position="327"/>
    </location>
</feature>
<dbReference type="SUPFAM" id="SSF52540">
    <property type="entry name" value="P-loop containing nucleoside triphosphate hydrolases"/>
    <property type="match status" value="2"/>
</dbReference>
<keyword evidence="2 8" id="KW-0812">Transmembrane</keyword>
<feature type="transmembrane region" description="Helical" evidence="8">
    <location>
        <begin position="848"/>
        <end position="868"/>
    </location>
</feature>
<dbReference type="PANTHER" id="PTHR43394">
    <property type="entry name" value="ATP-DEPENDENT PERMEASE MDL1, MITOCHONDRIAL"/>
    <property type="match status" value="1"/>
</dbReference>
<feature type="transmembrane region" description="Helical" evidence="8">
    <location>
        <begin position="195"/>
        <end position="215"/>
    </location>
</feature>
<evidence type="ECO:0000256" key="4">
    <source>
        <dbReference type="ARBA" id="ARBA00022840"/>
    </source>
</evidence>
<dbReference type="Proteomes" id="UP001175000">
    <property type="component" value="Unassembled WGS sequence"/>
</dbReference>
<evidence type="ECO:0000256" key="6">
    <source>
        <dbReference type="ARBA" id="ARBA00023136"/>
    </source>
</evidence>
<keyword evidence="5 8" id="KW-1133">Transmembrane helix</keyword>
<feature type="domain" description="ABC transporter" evidence="9">
    <location>
        <begin position="399"/>
        <end position="638"/>
    </location>
</feature>
<evidence type="ECO:0000256" key="1">
    <source>
        <dbReference type="ARBA" id="ARBA00004141"/>
    </source>
</evidence>
<dbReference type="InterPro" id="IPR003439">
    <property type="entry name" value="ABC_transporter-like_ATP-bd"/>
</dbReference>
<keyword evidence="6 8" id="KW-0472">Membrane</keyword>
<keyword evidence="12" id="KW-1185">Reference proteome</keyword>
<evidence type="ECO:0000256" key="5">
    <source>
        <dbReference type="ARBA" id="ARBA00022989"/>
    </source>
</evidence>
<feature type="region of interest" description="Disordered" evidence="7">
    <location>
        <begin position="642"/>
        <end position="665"/>
    </location>
</feature>
<keyword evidence="11" id="KW-0378">Hydrolase</keyword>
<gene>
    <name evidence="11" type="ORF">B0T14DRAFT_500822</name>
</gene>
<reference evidence="11" key="1">
    <citation type="submission" date="2023-06" db="EMBL/GenBank/DDBJ databases">
        <title>Genome-scale phylogeny and comparative genomics of the fungal order Sordariales.</title>
        <authorList>
            <consortium name="Lawrence Berkeley National Laboratory"/>
            <person name="Hensen N."/>
            <person name="Bonometti L."/>
            <person name="Westerberg I."/>
            <person name="Brannstrom I.O."/>
            <person name="Guillou S."/>
            <person name="Cros-Aarteil S."/>
            <person name="Calhoun S."/>
            <person name="Haridas S."/>
            <person name="Kuo A."/>
            <person name="Mondo S."/>
            <person name="Pangilinan J."/>
            <person name="Riley R."/>
            <person name="Labutti K."/>
            <person name="Andreopoulos B."/>
            <person name="Lipzen A."/>
            <person name="Chen C."/>
            <person name="Yanf M."/>
            <person name="Daum C."/>
            <person name="Ng V."/>
            <person name="Clum A."/>
            <person name="Steindorff A."/>
            <person name="Ohm R."/>
            <person name="Martin F."/>
            <person name="Silar P."/>
            <person name="Natvig D."/>
            <person name="Lalanne C."/>
            <person name="Gautier V."/>
            <person name="Ament-Velasquez S.L."/>
            <person name="Kruys A."/>
            <person name="Hutchinson M.I."/>
            <person name="Powell A.J."/>
            <person name="Barry K."/>
            <person name="Miller A.N."/>
            <person name="Grigoriev I.V."/>
            <person name="Debuchy R."/>
            <person name="Gladieux P."/>
            <person name="Thoren M.H."/>
            <person name="Johannesson H."/>
        </authorList>
    </citation>
    <scope>NUCLEOTIDE SEQUENCE</scope>
    <source>
        <strain evidence="11">CBS 606.72</strain>
    </source>
</reference>
<feature type="region of interest" description="Disordered" evidence="7">
    <location>
        <begin position="1184"/>
        <end position="1205"/>
    </location>
</feature>
<feature type="transmembrane region" description="Helical" evidence="8">
    <location>
        <begin position="117"/>
        <end position="141"/>
    </location>
</feature>
<dbReference type="GO" id="GO:0090374">
    <property type="term" value="P:oligopeptide export from mitochondrion"/>
    <property type="evidence" value="ECO:0007669"/>
    <property type="project" value="TreeGrafter"/>
</dbReference>
<evidence type="ECO:0000256" key="7">
    <source>
        <dbReference type="SAM" id="MobiDB-lite"/>
    </source>
</evidence>
<feature type="transmembrane region" description="Helical" evidence="8">
    <location>
        <begin position="1066"/>
        <end position="1086"/>
    </location>
</feature>
<dbReference type="PROSITE" id="PS50893">
    <property type="entry name" value="ABC_TRANSPORTER_2"/>
    <property type="match status" value="1"/>
</dbReference>
<organism evidence="11 12">
    <name type="scientific">Immersiella caudata</name>
    <dbReference type="NCBI Taxonomy" id="314043"/>
    <lineage>
        <taxon>Eukaryota</taxon>
        <taxon>Fungi</taxon>
        <taxon>Dikarya</taxon>
        <taxon>Ascomycota</taxon>
        <taxon>Pezizomycotina</taxon>
        <taxon>Sordariomycetes</taxon>
        <taxon>Sordariomycetidae</taxon>
        <taxon>Sordariales</taxon>
        <taxon>Lasiosphaeriaceae</taxon>
        <taxon>Immersiella</taxon>
    </lineage>
</organism>
<feature type="transmembrane region" description="Helical" evidence="8">
    <location>
        <begin position="806"/>
        <end position="836"/>
    </location>
</feature>
<dbReference type="Gene3D" id="3.40.50.300">
    <property type="entry name" value="P-loop containing nucleotide triphosphate hydrolases"/>
    <property type="match status" value="3"/>
</dbReference>
<keyword evidence="4" id="KW-0067">ATP-binding</keyword>
<name>A0AA39U665_9PEZI</name>
<dbReference type="PROSITE" id="PS50929">
    <property type="entry name" value="ABC_TM1F"/>
    <property type="match status" value="2"/>
</dbReference>
<dbReference type="InterPro" id="IPR003593">
    <property type="entry name" value="AAA+_ATPase"/>
</dbReference>
<evidence type="ECO:0000256" key="2">
    <source>
        <dbReference type="ARBA" id="ARBA00022692"/>
    </source>
</evidence>
<dbReference type="InterPro" id="IPR039421">
    <property type="entry name" value="Type_1_exporter"/>
</dbReference>
<evidence type="ECO:0000256" key="8">
    <source>
        <dbReference type="SAM" id="Phobius"/>
    </source>
</evidence>
<feature type="transmembrane region" description="Helical" evidence="8">
    <location>
        <begin position="221"/>
        <end position="241"/>
    </location>
</feature>
<dbReference type="EMBL" id="JAULSU010000007">
    <property type="protein sequence ID" value="KAK0611790.1"/>
    <property type="molecule type" value="Genomic_DNA"/>
</dbReference>
<dbReference type="GO" id="GO:0005524">
    <property type="term" value="F:ATP binding"/>
    <property type="evidence" value="ECO:0007669"/>
    <property type="project" value="UniProtKB-KW"/>
</dbReference>
<feature type="transmembrane region" description="Helical" evidence="8">
    <location>
        <begin position="64"/>
        <end position="82"/>
    </location>
</feature>
<sequence>MGPPSTQATTLVGSNTTTTFATEKKEACSHQDAVIHIEDTPQLKDATQGQKSSLKDLFSFTRRAHVPITVCAFITAALVAVARTGYAVLTGRIFEIVTRFGAGLLTGSDFLSEMSRWSGYMCLLGLGMWLVASLDVALWVITGELRAETARKMLFESFLRKTMTWYDSRDNGTSSLMVGIHTQIRELQIATSQTLGYLVFEIFVFLACISVAFFYSYKLTLVMLATGVPSAIILFTISRFLDPAIEGQKRELSEASKHAAAAVTAIDLVKAYNGEDNEAFWFISAIRRSAKYYGRQVLCNCGQMSYIKFWMIMLFVIGFYLAVVLAGRGQINPGDALTTFYAVLIAFQSLEALGPQWLIIAKGMAAGKILTALASGNEGGQKVDKVTGFLQPSKCQGTITLTNVSFAYPSNPEKPVLLPSSFYFPAGQLTFVVGRSGSGKSTLANLLLKFYEPSSGDIALDGYPISVLDLEWLRQNVTLIQQSSVLFNDTFLKNVAFGAQDPDNVSSAEVMEACSMALLQSTVAGMPDGSETNIGPSGYALSGGQRQRLALARAKLRDPPVLILDEVTSGLDPISRTLIMEAIRVWRQDKTTIIITHEVGHIENDEFIYVLEDGRIVQEGIRKNLVEEGGLFTSLLASADDATSSRRSSSTESEEASDSSFQEERHLVHDESLPAKILHHILPESIKPSGIFHRLSLPVEPLHETATPINTFDRQRRDSEVAAMQVVTRTGVEVQSKRTNIHDRSLRENKAAAASLDSLELFFLERLAKRKDKKRGPPIQGPMLPSLTTILRTVWPTLDMAGRFQVVLGLVSCVAIAASDVIFAFIFAQLLASFWLPESGRQEAGTKWATYLTIVAAVDGIATFLAYFSMEHVAQRWVNALRAEAIKRILAQPKAWFDKPGHSPSRISQCLDRNAEEMRKLVGLFVPIVLTVTCMISGALVWALIIRWDLTLVTLAGLPVAIGTARANSLASDKWESICDTAANATATIFSDTFSNIRVVRALTLERYFTTKHTHSTSSTYRLGVKRAVFVGIFYGLYQSMSFFLTALVFYYGAKILSGGLTTVTDVLRVINLVLFSLGTSVAMLANVPQIAAAKTTAIQMLHFANLSHTSSHEGRGDHRVSDPFPVEMNNLQFAYPSTPQTQVLRNIKLDLRPGTSTAIVGASGCGKSTIAALLLRLYEPSIRSPPQGHHQEEEPLSFANHPASSLSTPSLRSHLSYVPQHPFLFPASIAANITYGLHDSSPHNTLTAIQTATRRAGIHTFIVSLPNGYDTLVGEGGQSLSGGQAQRISIARALCAGCGRRGGD</sequence>
<evidence type="ECO:0000256" key="3">
    <source>
        <dbReference type="ARBA" id="ARBA00022741"/>
    </source>
</evidence>
<feature type="domain" description="ABC transmembrane type-1" evidence="10">
    <location>
        <begin position="72"/>
        <end position="362"/>
    </location>
</feature>
<dbReference type="GO" id="GO:0005743">
    <property type="term" value="C:mitochondrial inner membrane"/>
    <property type="evidence" value="ECO:0007669"/>
    <property type="project" value="TreeGrafter"/>
</dbReference>
<dbReference type="GO" id="GO:0015421">
    <property type="term" value="F:ABC-type oligopeptide transporter activity"/>
    <property type="evidence" value="ECO:0007669"/>
    <property type="project" value="TreeGrafter"/>
</dbReference>
<protein>
    <submittedName>
        <fullName evidence="11">P-loop containing nucleoside triphosphate hydrolase protein</fullName>
    </submittedName>
</protein>
<dbReference type="Pfam" id="PF00005">
    <property type="entry name" value="ABC_tran"/>
    <property type="match status" value="2"/>
</dbReference>
<evidence type="ECO:0000313" key="11">
    <source>
        <dbReference type="EMBL" id="KAK0611790.1"/>
    </source>
</evidence>
<feature type="transmembrane region" description="Helical" evidence="8">
    <location>
        <begin position="339"/>
        <end position="360"/>
    </location>
</feature>
<dbReference type="Gene3D" id="1.20.1560.10">
    <property type="entry name" value="ABC transporter type 1, transmembrane domain"/>
    <property type="match status" value="3"/>
</dbReference>